<dbReference type="Pfam" id="PF14273">
    <property type="entry name" value="DUF4360"/>
    <property type="match status" value="1"/>
</dbReference>
<proteinExistence type="predicted"/>
<accession>A0A9W8JD64</accession>
<dbReference type="PANTHER" id="PTHR38847:SF1">
    <property type="entry name" value="PSEUDOURIDINE SYNTHASE RSUA_RLUA-LIKE DOMAIN-CONTAINING PROTEIN"/>
    <property type="match status" value="1"/>
</dbReference>
<dbReference type="Proteomes" id="UP001140091">
    <property type="component" value="Unassembled WGS sequence"/>
</dbReference>
<evidence type="ECO:0000313" key="3">
    <source>
        <dbReference type="Proteomes" id="UP001140091"/>
    </source>
</evidence>
<comment type="caution">
    <text evidence="2">The sequence shown here is derived from an EMBL/GenBank/DDBJ whole genome shotgun (WGS) entry which is preliminary data.</text>
</comment>
<organism evidence="2 3">
    <name type="scientific">Candolleomyces eurysporus</name>
    <dbReference type="NCBI Taxonomy" id="2828524"/>
    <lineage>
        <taxon>Eukaryota</taxon>
        <taxon>Fungi</taxon>
        <taxon>Dikarya</taxon>
        <taxon>Basidiomycota</taxon>
        <taxon>Agaricomycotina</taxon>
        <taxon>Agaricomycetes</taxon>
        <taxon>Agaricomycetidae</taxon>
        <taxon>Agaricales</taxon>
        <taxon>Agaricineae</taxon>
        <taxon>Psathyrellaceae</taxon>
        <taxon>Candolleomyces</taxon>
    </lineage>
</organism>
<dbReference type="EMBL" id="JANBPK010000922">
    <property type="protein sequence ID" value="KAJ2928593.1"/>
    <property type="molecule type" value="Genomic_DNA"/>
</dbReference>
<feature type="chain" id="PRO_5040851475" description="Ubiquitin 3 binding protein But2 C-terminal domain-containing protein" evidence="1">
    <location>
        <begin position="18"/>
        <end position="209"/>
    </location>
</feature>
<protein>
    <recommendedName>
        <fullName evidence="4">Ubiquitin 3 binding protein But2 C-terminal domain-containing protein</fullName>
    </recommendedName>
</protein>
<reference evidence="2" key="1">
    <citation type="submission" date="2022-06" db="EMBL/GenBank/DDBJ databases">
        <title>Genome Sequence of Candolleomyces eurysporus.</title>
        <authorList>
            <person name="Buettner E."/>
        </authorList>
    </citation>
    <scope>NUCLEOTIDE SEQUENCE</scope>
    <source>
        <strain evidence="2">VTCC 930004</strain>
    </source>
</reference>
<feature type="non-terminal residue" evidence="2">
    <location>
        <position position="1"/>
    </location>
</feature>
<dbReference type="OrthoDB" id="152248at2759"/>
<dbReference type="PANTHER" id="PTHR38847">
    <property type="match status" value="1"/>
</dbReference>
<name>A0A9W8JD64_9AGAR</name>
<dbReference type="AlphaFoldDB" id="A0A9W8JD64"/>
<dbReference type="InterPro" id="IPR025649">
    <property type="entry name" value="DUF4360"/>
</dbReference>
<gene>
    <name evidence="2" type="ORF">H1R20_g8528</name>
</gene>
<sequence length="209" mass="21611">MLNSIVSLLTLASVAFAAPGAGLEKRIEFSGSHPPGFNITSIGILGTGCPPGTAYFVLNPDKTSVTVNFSDFIAEAGPGISISANRKACQLTLGVSVPPGFTFGVANIDHHGDYQLGSGVTASYQAIYYFQGQLVQAPASSSITGPASGEDYISRDPFDLASTVTSPCGVSTVLNINSGIRVSNSANKTASGYISMTSISTPNFQWRTC</sequence>
<keyword evidence="1" id="KW-0732">Signal</keyword>
<feature type="signal peptide" evidence="1">
    <location>
        <begin position="1"/>
        <end position="17"/>
    </location>
</feature>
<keyword evidence="3" id="KW-1185">Reference proteome</keyword>
<evidence type="ECO:0000256" key="1">
    <source>
        <dbReference type="SAM" id="SignalP"/>
    </source>
</evidence>
<evidence type="ECO:0008006" key="4">
    <source>
        <dbReference type="Google" id="ProtNLM"/>
    </source>
</evidence>
<evidence type="ECO:0000313" key="2">
    <source>
        <dbReference type="EMBL" id="KAJ2928593.1"/>
    </source>
</evidence>